<comment type="caution">
    <text evidence="2">The sequence shown here is derived from an EMBL/GenBank/DDBJ whole genome shotgun (WGS) entry which is preliminary data.</text>
</comment>
<proteinExistence type="predicted"/>
<name>A0A2T7Q033_POMCA</name>
<evidence type="ECO:0000313" key="3">
    <source>
        <dbReference type="Proteomes" id="UP000245119"/>
    </source>
</evidence>
<organism evidence="2 3">
    <name type="scientific">Pomacea canaliculata</name>
    <name type="common">Golden apple snail</name>
    <dbReference type="NCBI Taxonomy" id="400727"/>
    <lineage>
        <taxon>Eukaryota</taxon>
        <taxon>Metazoa</taxon>
        <taxon>Spiralia</taxon>
        <taxon>Lophotrochozoa</taxon>
        <taxon>Mollusca</taxon>
        <taxon>Gastropoda</taxon>
        <taxon>Caenogastropoda</taxon>
        <taxon>Architaenioglossa</taxon>
        <taxon>Ampullarioidea</taxon>
        <taxon>Ampullariidae</taxon>
        <taxon>Pomacea</taxon>
    </lineage>
</organism>
<sequence length="212" mass="24081">MLPTVVCDCYGNPHGQRREGIPVVYRRILCPCRCPREDQEPDTALGQPVCDSTDARSPKRVHPAETKKAACLNGVCYSLSLAYMRIPFCECPEKYEGASDLYVLFEHGQGFDHRWRLLHSAHHYHHYQRVLPQVEKEKTTETAGDEEPRSQKRARPLSVSLPPTQLKVPQARKAEQEEYLTENGSTCVEMMELEPLNSTSNNISSRSEPQVS</sequence>
<feature type="compositionally biased region" description="Basic and acidic residues" evidence="1">
    <location>
        <begin position="134"/>
        <end position="150"/>
    </location>
</feature>
<gene>
    <name evidence="2" type="ORF">C0Q70_01662</name>
</gene>
<evidence type="ECO:0000313" key="2">
    <source>
        <dbReference type="EMBL" id="PVD39035.1"/>
    </source>
</evidence>
<feature type="compositionally biased region" description="Polar residues" evidence="1">
    <location>
        <begin position="196"/>
        <end position="212"/>
    </location>
</feature>
<feature type="region of interest" description="Disordered" evidence="1">
    <location>
        <begin position="131"/>
        <end position="212"/>
    </location>
</feature>
<dbReference type="EMBL" id="PZQS01000001">
    <property type="protein sequence ID" value="PVD39035.1"/>
    <property type="molecule type" value="Genomic_DNA"/>
</dbReference>
<evidence type="ECO:0000256" key="1">
    <source>
        <dbReference type="SAM" id="MobiDB-lite"/>
    </source>
</evidence>
<accession>A0A2T7Q033</accession>
<reference evidence="2 3" key="1">
    <citation type="submission" date="2018-04" db="EMBL/GenBank/DDBJ databases">
        <title>The genome of golden apple snail Pomacea canaliculata provides insight into stress tolerance and invasive adaptation.</title>
        <authorList>
            <person name="Liu C."/>
            <person name="Liu B."/>
            <person name="Ren Y."/>
            <person name="Zhang Y."/>
            <person name="Wang H."/>
            <person name="Li S."/>
            <person name="Jiang F."/>
            <person name="Yin L."/>
            <person name="Zhang G."/>
            <person name="Qian W."/>
            <person name="Fan W."/>
        </authorList>
    </citation>
    <scope>NUCLEOTIDE SEQUENCE [LARGE SCALE GENOMIC DNA]</scope>
    <source>
        <strain evidence="2">SZHN2017</strain>
        <tissue evidence="2">Muscle</tissue>
    </source>
</reference>
<keyword evidence="3" id="KW-1185">Reference proteome</keyword>
<protein>
    <submittedName>
        <fullName evidence="2">Uncharacterized protein</fullName>
    </submittedName>
</protein>
<dbReference type="AlphaFoldDB" id="A0A2T7Q033"/>
<dbReference type="Proteomes" id="UP000245119">
    <property type="component" value="Linkage Group LG1"/>
</dbReference>